<dbReference type="EMBL" id="FP929128">
    <property type="protein sequence ID" value="CBX96309.1"/>
    <property type="molecule type" value="Genomic_DNA"/>
</dbReference>
<name>E4ZY64_LEPMJ</name>
<keyword evidence="17" id="KW-1185">Reference proteome</keyword>
<keyword evidence="8 11" id="KW-0539">Nucleus</keyword>
<reference evidence="17" key="1">
    <citation type="journal article" date="2011" name="Nat. Commun.">
        <title>Effector diversification within compartments of the Leptosphaeria maculans genome affected by Repeat-Induced Point mutations.</title>
        <authorList>
            <person name="Rouxel T."/>
            <person name="Grandaubert J."/>
            <person name="Hane J.K."/>
            <person name="Hoede C."/>
            <person name="van de Wouw A.P."/>
            <person name="Couloux A."/>
            <person name="Dominguez V."/>
            <person name="Anthouard V."/>
            <person name="Bally P."/>
            <person name="Bourras S."/>
            <person name="Cozijnsen A.J."/>
            <person name="Ciuffetti L.M."/>
            <person name="Degrave A."/>
            <person name="Dilmaghani A."/>
            <person name="Duret L."/>
            <person name="Fudal I."/>
            <person name="Goodwin S.B."/>
            <person name="Gout L."/>
            <person name="Glaser N."/>
            <person name="Linglin J."/>
            <person name="Kema G.H.J."/>
            <person name="Lapalu N."/>
            <person name="Lawrence C.B."/>
            <person name="May K."/>
            <person name="Meyer M."/>
            <person name="Ollivier B."/>
            <person name="Poulain J."/>
            <person name="Schoch C.L."/>
            <person name="Simon A."/>
            <person name="Spatafora J.W."/>
            <person name="Stachowiak A."/>
            <person name="Turgeon B.G."/>
            <person name="Tyler B.M."/>
            <person name="Vincent D."/>
            <person name="Weissenbach J."/>
            <person name="Amselem J."/>
            <person name="Quesneville H."/>
            <person name="Oliver R.P."/>
            <person name="Wincker P."/>
            <person name="Balesdent M.-H."/>
            <person name="Howlett B.J."/>
        </authorList>
    </citation>
    <scope>NUCLEOTIDE SEQUENCE [LARGE SCALE GENOMIC DNA]</scope>
    <source>
        <strain evidence="17">JN3 / isolate v23.1.3 / race Av1-4-5-6-7-8</strain>
    </source>
</reference>
<evidence type="ECO:0000256" key="5">
    <source>
        <dbReference type="ARBA" id="ARBA00023015"/>
    </source>
</evidence>
<evidence type="ECO:0000256" key="6">
    <source>
        <dbReference type="ARBA" id="ARBA00023159"/>
    </source>
</evidence>
<dbReference type="GO" id="GO:0003713">
    <property type="term" value="F:transcription coactivator activity"/>
    <property type="evidence" value="ECO:0007669"/>
    <property type="project" value="TreeGrafter"/>
</dbReference>
<comment type="similarity">
    <text evidence="2 11">Belongs to the Mediator complex subunit 13 family.</text>
</comment>
<feature type="compositionally biased region" description="Low complexity" evidence="12">
    <location>
        <begin position="1433"/>
        <end position="1445"/>
    </location>
</feature>
<feature type="compositionally biased region" description="Polar residues" evidence="12">
    <location>
        <begin position="147"/>
        <end position="156"/>
    </location>
</feature>
<gene>
    <name evidence="16" type="ORF">LEMA_P112280.1</name>
</gene>
<feature type="compositionally biased region" description="Low complexity" evidence="12">
    <location>
        <begin position="119"/>
        <end position="134"/>
    </location>
</feature>
<evidence type="ECO:0000256" key="12">
    <source>
        <dbReference type="SAM" id="MobiDB-lite"/>
    </source>
</evidence>
<organism evidence="17">
    <name type="scientific">Leptosphaeria maculans (strain JN3 / isolate v23.1.3 / race Av1-4-5-6-7-8)</name>
    <name type="common">Blackleg fungus</name>
    <name type="synonym">Phoma lingam</name>
    <dbReference type="NCBI Taxonomy" id="985895"/>
    <lineage>
        <taxon>Eukaryota</taxon>
        <taxon>Fungi</taxon>
        <taxon>Dikarya</taxon>
        <taxon>Ascomycota</taxon>
        <taxon>Pezizomycotina</taxon>
        <taxon>Dothideomycetes</taxon>
        <taxon>Pleosporomycetidae</taxon>
        <taxon>Pleosporales</taxon>
        <taxon>Pleosporineae</taxon>
        <taxon>Leptosphaeriaceae</taxon>
        <taxon>Plenodomus</taxon>
        <taxon>Plenodomus lingam/Leptosphaeria maculans species complex</taxon>
    </lineage>
</organism>
<feature type="region of interest" description="Disordered" evidence="12">
    <location>
        <begin position="108"/>
        <end position="156"/>
    </location>
</feature>
<evidence type="ECO:0000256" key="4">
    <source>
        <dbReference type="ARBA" id="ARBA00022491"/>
    </source>
</evidence>
<keyword evidence="7 11" id="KW-0804">Transcription</keyword>
<feature type="compositionally biased region" description="Basic and acidic residues" evidence="12">
    <location>
        <begin position="659"/>
        <end position="679"/>
    </location>
</feature>
<accession>E4ZY64</accession>
<evidence type="ECO:0000313" key="16">
    <source>
        <dbReference type="EMBL" id="CBX96309.1"/>
    </source>
</evidence>
<evidence type="ECO:0000256" key="9">
    <source>
        <dbReference type="ARBA" id="ARBA00025661"/>
    </source>
</evidence>
<comment type="function">
    <text evidence="9 11">Component of the SRB8-11 complex. The SRB8-11 complex is a regulatory module of the Mediator complex which is itself involved in regulation of basal and activated RNA polymerase II-dependent transcription. The SRB8-11 complex may be involved in the transcriptional repression of a subset of genes regulated by Mediator. It may inhibit the association of the Mediator complex with RNA polymerase II to form the holoenzyme complex.</text>
</comment>
<evidence type="ECO:0000256" key="7">
    <source>
        <dbReference type="ARBA" id="ARBA00023163"/>
    </source>
</evidence>
<feature type="compositionally biased region" description="Polar residues" evidence="12">
    <location>
        <begin position="1590"/>
        <end position="1606"/>
    </location>
</feature>
<feature type="region of interest" description="Disordered" evidence="12">
    <location>
        <begin position="1398"/>
        <end position="1447"/>
    </location>
</feature>
<feature type="domain" description="MID" evidence="15">
    <location>
        <begin position="1066"/>
        <end position="1244"/>
    </location>
</feature>
<evidence type="ECO:0000256" key="8">
    <source>
        <dbReference type="ARBA" id="ARBA00023242"/>
    </source>
</evidence>
<dbReference type="STRING" id="985895.E4ZY64"/>
<proteinExistence type="inferred from homology"/>
<evidence type="ECO:0000256" key="1">
    <source>
        <dbReference type="ARBA" id="ARBA00004123"/>
    </source>
</evidence>
<dbReference type="InterPro" id="IPR051139">
    <property type="entry name" value="Mediator_complx_sub13"/>
</dbReference>
<feature type="compositionally biased region" description="Polar residues" evidence="12">
    <location>
        <begin position="508"/>
        <end position="518"/>
    </location>
</feature>
<evidence type="ECO:0000259" key="13">
    <source>
        <dbReference type="Pfam" id="PF06333"/>
    </source>
</evidence>
<feature type="region of interest" description="Disordered" evidence="12">
    <location>
        <begin position="507"/>
        <end position="687"/>
    </location>
</feature>
<feature type="compositionally biased region" description="Polar residues" evidence="12">
    <location>
        <begin position="1398"/>
        <end position="1432"/>
    </location>
</feature>
<dbReference type="Pfam" id="PF11597">
    <property type="entry name" value="Med13_N"/>
    <property type="match status" value="1"/>
</dbReference>
<dbReference type="GO" id="GO:0045944">
    <property type="term" value="P:positive regulation of transcription by RNA polymerase II"/>
    <property type="evidence" value="ECO:0007669"/>
    <property type="project" value="TreeGrafter"/>
</dbReference>
<keyword evidence="4 11" id="KW-0678">Repressor</keyword>
<feature type="region of interest" description="Disordered" evidence="12">
    <location>
        <begin position="1003"/>
        <end position="1024"/>
    </location>
</feature>
<protein>
    <recommendedName>
        <fullName evidence="3 11">Mediator of RNA polymerase II transcription subunit 13</fullName>
    </recommendedName>
    <alternativeName>
        <fullName evidence="10 11">Mediator complex subunit 13</fullName>
    </alternativeName>
</protein>
<dbReference type="InParanoid" id="E4ZY64"/>
<dbReference type="GO" id="GO:0016592">
    <property type="term" value="C:mediator complex"/>
    <property type="evidence" value="ECO:0007669"/>
    <property type="project" value="InterPro"/>
</dbReference>
<comment type="subunit">
    <text evidence="11">Component of the SRB8-11 complex, which itself associates with the Mediator complex.</text>
</comment>
<evidence type="ECO:0000259" key="14">
    <source>
        <dbReference type="Pfam" id="PF11597"/>
    </source>
</evidence>
<dbReference type="VEuPathDB" id="FungiDB:LEMA_P112280.1"/>
<keyword evidence="5 11" id="KW-0805">Transcription regulation</keyword>
<sequence>MEFLKSCSTNAQAIGDFEAIAFQAFSVSRTTNQTSSRDREWPASDDIRAVESKLRQASHWVTQDAARPWLWLFRPATVEDSEQAAFELPTVDGYQWQREQGGRIKAVELARPPIRTGQPSPTSGSAAPSTTSAPQKGSQVGGARVAQSHSQANTADQQPPDFFTIYDLLISSVIGLISYTLVKDCKVVALNYRTFISRPSTLNTPQDTHDLSSSDLHWLTSISAHWTSSGTFLVSTLTQGNHSICCLDQIEHASQQEQLIGRVIRVAPNGLLASIVTFDDPLDTIAVETTSRQKKRPRTTTVEQSIAKWKSTVIRWLGWRGFLLPDLEKRESWVRIRTTQATPFSTSSLNSSSHEWDILWPRALCFLYTPDRVEDTMGDPFSTSMSEPRSSVLRWFETASSPGFKDPLDVAQEWALGKADRDKFLEAQRRAKKAEEEAVRRKDEQVGLFPTSPLNTRTGVYGDMQAVGGVYPTPPDGVVPLSGPSHSDTPSVSGAVSNVILAPGGNNPAINLSAPQHHSQTEMREPLTSPAFPAAPDNFNTSNGNDDLFGDMEEEGYEGDNINDEDFDFFDAPDDEDVDMLDAPEMPGSKVASAKEPSTQDAQVAPAPQIKKEEADPSAALEHALATASQSNQSELSTSNKTGQGAPIAADPVNARTTTTREKPIQPPKKDVKTVKRETTSPPITGGTVQIVRLHPNKKVTLQTRKEETSDHSRDRAFDPLHFSRKMSLADAKYEDGRFGVDREKNTIAERRVISRSAESKNLGGIPFMTNLRHAIGAASTARIPEITALARAASEDSDSSSEDSQASEHESTEEPEASPMAFLSSLHMPAKRKLPTDGNATPMSVTSFAESWGGDWHDLQGLQLDEAYLASLEPSSWDWSLVYSSPPSERTVLGARFSMPALPPAMQMPDTPTSQPDLSLEMSDERLLSLKDSIIITQIVTDQIVSTTLDILNEDTPNETKFATPPSLEVRWHSAIKSLFPDAVECTVPALAAVNDVFPDFQAQGKGQQRPPPRKQNEGTTTGCQMFHMNPPFLRVRRADTHWDLLPPAVAFWEHLGLSPASPPKNIVSFCIYPHSESLRPCLEGFLLNLQLAYDSCKLGSHGRIETVVEFEGGLVPCKLTNPTSERDAFRAYKDTCVQLGKLLAMQYPKIQEQQEAKIDAFVIYMVDPFGGPSALWELCQSFWALFQAYGQGPPGRPDQSQKPDLVLQVVPMKYIASFDAPVILDPSTYINLAREVYDRCPPSAPSGDKTCLSIYTAPAFQLEETIPRSIPFKLLSEPPQDLLRENCYMHLGYAVSLDGLWVTAAWTDTCGKSQTVVSYHLGTRMFGEIAKEIWQTTIEILQSRRVHWRVCIAKAGVMDREELETWVLLISYPAQLNLFITLLTVDTDAPFKFTPTVPTSQAQAGTATPGSTPQPTVSPDPTASLTPAATPSSLDPSLDPSQDPDARLIDVTDETWGITLGHRLHNSNSTNHFSPALISGLLVKRGTSFATSHSISHPIPDPEPGPIVIAVNILWIGAVGSNTTPSATNNPSHIPNSNNPNNASTSRTSSPFPASTNPSTDPGTPSSSPASAPPSPSPASEAAGPRSTSSLMWTPTPQTRSTAENLLKEILVPRIR</sequence>
<comment type="subcellular location">
    <subcellularLocation>
        <location evidence="1 11">Nucleus</location>
    </subcellularLocation>
</comment>
<feature type="compositionally biased region" description="Low complexity" evidence="12">
    <location>
        <begin position="1560"/>
        <end position="1572"/>
    </location>
</feature>
<evidence type="ECO:0000256" key="2">
    <source>
        <dbReference type="ARBA" id="ARBA00009354"/>
    </source>
</evidence>
<feature type="compositionally biased region" description="Polar residues" evidence="12">
    <location>
        <begin position="627"/>
        <end position="643"/>
    </location>
</feature>
<feature type="compositionally biased region" description="Acidic residues" evidence="12">
    <location>
        <begin position="548"/>
        <end position="582"/>
    </location>
</feature>
<dbReference type="OMA" id="DRCTLFG"/>
<feature type="compositionally biased region" description="Low complexity" evidence="12">
    <location>
        <begin position="1530"/>
        <end position="1553"/>
    </location>
</feature>
<dbReference type="Pfam" id="PF18296">
    <property type="entry name" value="MID_MedPIWI"/>
    <property type="match status" value="1"/>
</dbReference>
<dbReference type="Pfam" id="PF06333">
    <property type="entry name" value="Med13_C"/>
    <property type="match status" value="1"/>
</dbReference>
<dbReference type="PANTHER" id="PTHR48249">
    <property type="entry name" value="MEDIATOR OF RNA POLYMERASE II TRANSCRIPTION SUBUNIT 13"/>
    <property type="match status" value="1"/>
</dbReference>
<evidence type="ECO:0000256" key="11">
    <source>
        <dbReference type="RuleBase" id="RU364134"/>
    </source>
</evidence>
<dbReference type="PANTHER" id="PTHR48249:SF3">
    <property type="entry name" value="MEDIATOR OF RNA POLYMERASE II TRANSCRIPTION SUBUNIT 13"/>
    <property type="match status" value="1"/>
</dbReference>
<feature type="domain" description="Mediator complex subunit Med13 C-terminal" evidence="13">
    <location>
        <begin position="1259"/>
        <end position="1525"/>
    </location>
</feature>
<keyword evidence="6 11" id="KW-0010">Activator</keyword>
<feature type="compositionally biased region" description="Low complexity" evidence="12">
    <location>
        <begin position="1580"/>
        <end position="1589"/>
    </location>
</feature>
<evidence type="ECO:0000313" key="17">
    <source>
        <dbReference type="Proteomes" id="UP000002668"/>
    </source>
</evidence>
<feature type="domain" description="Mediator complex subunit Med13 N-terminal" evidence="14">
    <location>
        <begin position="1"/>
        <end position="370"/>
    </location>
</feature>
<dbReference type="eggNOG" id="KOG3600">
    <property type="taxonomic scope" value="Eukaryota"/>
</dbReference>
<dbReference type="OrthoDB" id="103819at2759"/>
<feature type="region of interest" description="Disordered" evidence="12">
    <location>
        <begin position="1527"/>
        <end position="1607"/>
    </location>
</feature>
<evidence type="ECO:0000256" key="3">
    <source>
        <dbReference type="ARBA" id="ARBA00019618"/>
    </source>
</evidence>
<evidence type="ECO:0000256" key="10">
    <source>
        <dbReference type="ARBA" id="ARBA00032008"/>
    </source>
</evidence>
<dbReference type="InterPro" id="IPR009401">
    <property type="entry name" value="Med13_C"/>
</dbReference>
<dbReference type="GeneID" id="13289872"/>
<dbReference type="InterPro" id="IPR041285">
    <property type="entry name" value="MID_MedPIWI"/>
</dbReference>
<dbReference type="InterPro" id="IPR021643">
    <property type="entry name" value="Mediator_Med13_N"/>
</dbReference>
<dbReference type="Proteomes" id="UP000002668">
    <property type="component" value="Genome"/>
</dbReference>
<evidence type="ECO:0000259" key="15">
    <source>
        <dbReference type="Pfam" id="PF18296"/>
    </source>
</evidence>
<dbReference type="HOGENOM" id="CLU_002210_0_0_1"/>
<feature type="region of interest" description="Disordered" evidence="12">
    <location>
        <begin position="792"/>
        <end position="819"/>
    </location>
</feature>